<dbReference type="Proteomes" id="UP000183053">
    <property type="component" value="Unassembled WGS sequence"/>
</dbReference>
<sequence>MLDNSPMASQEVAVLLRWADMDALQHINNVAMLRLLEEARIRFLTEWVAQPEGPTVTMFVAHQEIDYLAPLLYSPEPVRIALRVTRIGRSGFDVGYEVIEPGGATVAIAETSLVVVDAAGRPSELPAALRTELAGLVGDPIPFRRRRSGS</sequence>
<organism evidence="1 2">
    <name type="scientific">Tsukamurella pulmonis</name>
    <dbReference type="NCBI Taxonomy" id="47312"/>
    <lineage>
        <taxon>Bacteria</taxon>
        <taxon>Bacillati</taxon>
        <taxon>Actinomycetota</taxon>
        <taxon>Actinomycetes</taxon>
        <taxon>Mycobacteriales</taxon>
        <taxon>Tsukamurellaceae</taxon>
        <taxon>Tsukamurella</taxon>
    </lineage>
</organism>
<proteinExistence type="predicted"/>
<name>A0A1H1FAB8_9ACTN</name>
<dbReference type="AlphaFoldDB" id="A0A1H1FAB8"/>
<reference evidence="2" key="1">
    <citation type="submission" date="2016-10" db="EMBL/GenBank/DDBJ databases">
        <authorList>
            <person name="Varghese N."/>
            <person name="Submissions S."/>
        </authorList>
    </citation>
    <scope>NUCLEOTIDE SEQUENCE [LARGE SCALE GENOMIC DNA]</scope>
    <source>
        <strain evidence="2">DSM 44142</strain>
    </source>
</reference>
<keyword evidence="1" id="KW-0378">Hydrolase</keyword>
<accession>A0A1H1FAB8</accession>
<evidence type="ECO:0000313" key="2">
    <source>
        <dbReference type="Proteomes" id="UP000183053"/>
    </source>
</evidence>
<dbReference type="InterPro" id="IPR029069">
    <property type="entry name" value="HotDog_dom_sf"/>
</dbReference>
<keyword evidence="2" id="KW-1185">Reference proteome</keyword>
<dbReference type="EMBL" id="FNLF01000002">
    <property type="protein sequence ID" value="SDQ97778.1"/>
    <property type="molecule type" value="Genomic_DNA"/>
</dbReference>
<dbReference type="STRING" id="47312.SAMN04489765_2602"/>
<gene>
    <name evidence="1" type="ORF">SAMN04489765_2602</name>
</gene>
<dbReference type="PANTHER" id="PTHR31793">
    <property type="entry name" value="4-HYDROXYBENZOYL-COA THIOESTERASE FAMILY MEMBER"/>
    <property type="match status" value="1"/>
</dbReference>
<dbReference type="InterPro" id="IPR050563">
    <property type="entry name" value="4-hydroxybenzoyl-CoA_TE"/>
</dbReference>
<dbReference type="CDD" id="cd00586">
    <property type="entry name" value="4HBT"/>
    <property type="match status" value="1"/>
</dbReference>
<dbReference type="GO" id="GO:0047617">
    <property type="term" value="F:fatty acyl-CoA hydrolase activity"/>
    <property type="evidence" value="ECO:0007669"/>
    <property type="project" value="TreeGrafter"/>
</dbReference>
<dbReference type="PANTHER" id="PTHR31793:SF24">
    <property type="entry name" value="LONG-CHAIN ACYL-COA THIOESTERASE FADM"/>
    <property type="match status" value="1"/>
</dbReference>
<evidence type="ECO:0000313" key="1">
    <source>
        <dbReference type="EMBL" id="SDQ97778.1"/>
    </source>
</evidence>
<dbReference type="SUPFAM" id="SSF54637">
    <property type="entry name" value="Thioesterase/thiol ester dehydrase-isomerase"/>
    <property type="match status" value="1"/>
</dbReference>
<protein>
    <submittedName>
        <fullName evidence="1">Acyl-CoA thioester hydrolase</fullName>
    </submittedName>
</protein>
<dbReference type="Gene3D" id="3.10.129.10">
    <property type="entry name" value="Hotdog Thioesterase"/>
    <property type="match status" value="1"/>
</dbReference>
<dbReference type="Pfam" id="PF13279">
    <property type="entry name" value="4HBT_2"/>
    <property type="match status" value="1"/>
</dbReference>